<dbReference type="EMBL" id="VTPC01091178">
    <property type="protein sequence ID" value="KAF2879404.1"/>
    <property type="molecule type" value="Genomic_DNA"/>
</dbReference>
<feature type="non-terminal residue" evidence="1">
    <location>
        <position position="1"/>
    </location>
</feature>
<dbReference type="AlphaFoldDB" id="A0A8K0FYU2"/>
<dbReference type="Proteomes" id="UP000801492">
    <property type="component" value="Unassembled WGS sequence"/>
</dbReference>
<organism evidence="1 2">
    <name type="scientific">Ignelater luminosus</name>
    <name type="common">Cucubano</name>
    <name type="synonym">Pyrophorus luminosus</name>
    <dbReference type="NCBI Taxonomy" id="2038154"/>
    <lineage>
        <taxon>Eukaryota</taxon>
        <taxon>Metazoa</taxon>
        <taxon>Ecdysozoa</taxon>
        <taxon>Arthropoda</taxon>
        <taxon>Hexapoda</taxon>
        <taxon>Insecta</taxon>
        <taxon>Pterygota</taxon>
        <taxon>Neoptera</taxon>
        <taxon>Endopterygota</taxon>
        <taxon>Coleoptera</taxon>
        <taxon>Polyphaga</taxon>
        <taxon>Elateriformia</taxon>
        <taxon>Elateroidea</taxon>
        <taxon>Elateridae</taxon>
        <taxon>Agrypninae</taxon>
        <taxon>Pyrophorini</taxon>
        <taxon>Ignelater</taxon>
    </lineage>
</organism>
<name>A0A8K0FYU2_IGNLU</name>
<evidence type="ECO:0000313" key="2">
    <source>
        <dbReference type="Proteomes" id="UP000801492"/>
    </source>
</evidence>
<gene>
    <name evidence="1" type="ORF">ILUMI_26764</name>
</gene>
<proteinExistence type="predicted"/>
<reference evidence="1" key="1">
    <citation type="submission" date="2019-08" db="EMBL/GenBank/DDBJ databases">
        <title>The genome of the North American firefly Photinus pyralis.</title>
        <authorList>
            <consortium name="Photinus pyralis genome working group"/>
            <person name="Fallon T.R."/>
            <person name="Sander Lower S.E."/>
            <person name="Weng J.-K."/>
        </authorList>
    </citation>
    <scope>NUCLEOTIDE SEQUENCE</scope>
    <source>
        <strain evidence="1">TRF0915ILg1</strain>
        <tissue evidence="1">Whole body</tissue>
    </source>
</reference>
<accession>A0A8K0FYU2</accession>
<sequence>MVEKLEAATESMKKAPGIDGIPVEAEVISPKPATKTSKNDLCHIHELGRVWRARKEARPSVSKLVISFSNFNSNDYIDVIDCQGIKVTEPLLLLCCTDEESSATIKLALQELDFPKFS</sequence>
<comment type="caution">
    <text evidence="1">The sequence shown here is derived from an EMBL/GenBank/DDBJ whole genome shotgun (WGS) entry which is preliminary data.</text>
</comment>
<protein>
    <submittedName>
        <fullName evidence="1">Uncharacterized protein</fullName>
    </submittedName>
</protein>
<keyword evidence="2" id="KW-1185">Reference proteome</keyword>
<dbReference type="OrthoDB" id="6617942at2759"/>
<evidence type="ECO:0000313" key="1">
    <source>
        <dbReference type="EMBL" id="KAF2879404.1"/>
    </source>
</evidence>